<sequence>MASASPRDGRAGDGSPTTARLRHSSRFVSEDLNVRCSGHIIEYKEPGKIDGIRLELDDEDQDAITVIYPQLVSIHTRPESQTLVSINTGERLLTLETPLLPSDNDPANDGHDDNALDDSDDDDDQDVSDLEGAAPGRADTKSKPKRKDPQQKKRRTIITLHEGFLPASEAPQLEESPLYSSTFRIVIDGPSYPLPHFDPASLAPPTPAVRPSGTGPSAMSDSTSAYGGVLNSPTLQRALLSPLLSPQRRAASQGSDMSVPPLSLGLSRASRASFNASERPKIDGSPVRPAQVTLLTLIPSLAPPRTAPPAAMTPQVGPSSANANSSSLNQPSPSAGSNLVGTLTTSLSSAAKRTAEEILALRRSHDAFQRRAKAELEVLEARIENARAEAGNAIAVGGTDAVVRGFKTKEERAKEKEERNASASRSRDRGRSPVQRRTASRDSHTNGSVERSAATDQSAGISSPSVAPTRPNLVSASSTSSSTANRDEAASALIRAQDEREEDERGRSRSRSRRSGLAGQAPPSDGSSAPTSASGVVSGSSSQRSTSRSKSVAEATKRAVEGAKERLGSAVGASASSSPKVSQKAQLAPPAASVAGGERPGRSPLSREAKLAPSPDREPGSPEDPKSTRSASTSGDSAKPSGYLSPSSGSQPLPPLRPSNLASVGSTTPAFAPSSHALVAIPESDELSLPLERTYSGGLQLNVPKQAPPAIVVKEEGEEDSEPPFEMDEDVATGETGSAPAASQTASRVESPSIERDTPDSERPLLANERPQSQQQIPASSSFKPGSFQRASALSASYNALLASTKSSPSRPTVQTSSPAPDASRSPFATPQSITEDQLPPFSPPEARSYMSSSAREDARTALISASFEHAERARRGDDGTGRGSSSVSGRGYVGPDPRDVRKGEQKIRDVLAMDVPSHRPRGGTASQQRQSSSRSNPSAGDFDRDEDDDEVVSSEEDDTVEESASPSDGRAVGISQGASSSQAREAESGGSSMPVGSLPIALGRPSTVNAALSSWRPDPERLWTQQRRERKTSLSGGKEGMWVPPLRTSSGSSAKPSSAQQQQHHEQVLAGGQAALLPGSTDSATRPVEIGSPAIPRPADAGGPQIGSSLARSLRAQQGVGSFVQRTSSGVDERRRSGGQGTGSAPPTNGRDVLENERRSADRNGADVGTHETQVSAGGSADGVTPDDDDDEFVPPHLVKERRERQDEEWLSRSVPKS</sequence>
<feature type="compositionally biased region" description="Acidic residues" evidence="1">
    <location>
        <begin position="115"/>
        <end position="129"/>
    </location>
</feature>
<evidence type="ECO:0000313" key="2">
    <source>
        <dbReference type="EMBL" id="POY70868.1"/>
    </source>
</evidence>
<feature type="compositionally biased region" description="Polar residues" evidence="1">
    <location>
        <begin position="805"/>
        <end position="819"/>
    </location>
</feature>
<feature type="compositionally biased region" description="Polar residues" evidence="1">
    <location>
        <begin position="827"/>
        <end position="836"/>
    </location>
</feature>
<feature type="region of interest" description="Disordered" evidence="1">
    <location>
        <begin position="98"/>
        <end position="155"/>
    </location>
</feature>
<feature type="compositionally biased region" description="Low complexity" evidence="1">
    <location>
        <begin position="526"/>
        <end position="553"/>
    </location>
</feature>
<feature type="compositionally biased region" description="Polar residues" evidence="1">
    <location>
        <begin position="660"/>
        <end position="669"/>
    </location>
</feature>
<evidence type="ECO:0000256" key="1">
    <source>
        <dbReference type="SAM" id="MobiDB-lite"/>
    </source>
</evidence>
<feature type="compositionally biased region" description="Basic and acidic residues" evidence="1">
    <location>
        <begin position="1153"/>
        <end position="1166"/>
    </location>
</feature>
<feature type="compositionally biased region" description="Low complexity" evidence="1">
    <location>
        <begin position="1050"/>
        <end position="1063"/>
    </location>
</feature>
<gene>
    <name evidence="2" type="ORF">BMF94_6045</name>
</gene>
<feature type="compositionally biased region" description="Basic and acidic residues" evidence="1">
    <location>
        <begin position="599"/>
        <end position="627"/>
    </location>
</feature>
<feature type="compositionally biased region" description="Low complexity" evidence="1">
    <location>
        <begin position="568"/>
        <end position="586"/>
    </location>
</feature>
<feature type="compositionally biased region" description="Low complexity" evidence="1">
    <location>
        <begin position="308"/>
        <end position="337"/>
    </location>
</feature>
<feature type="compositionally biased region" description="Basic and acidic residues" evidence="1">
    <location>
        <begin position="897"/>
        <end position="912"/>
    </location>
</feature>
<feature type="region of interest" description="Disordered" evidence="1">
    <location>
        <begin position="802"/>
        <end position="1219"/>
    </location>
</feature>
<keyword evidence="3" id="KW-1185">Reference proteome</keyword>
<organism evidence="2 3">
    <name type="scientific">Rhodotorula taiwanensis</name>
    <dbReference type="NCBI Taxonomy" id="741276"/>
    <lineage>
        <taxon>Eukaryota</taxon>
        <taxon>Fungi</taxon>
        <taxon>Dikarya</taxon>
        <taxon>Basidiomycota</taxon>
        <taxon>Pucciniomycotina</taxon>
        <taxon>Microbotryomycetes</taxon>
        <taxon>Sporidiobolales</taxon>
        <taxon>Sporidiobolaceae</taxon>
        <taxon>Rhodotorula</taxon>
    </lineage>
</organism>
<feature type="region of interest" description="Disordered" evidence="1">
    <location>
        <begin position="206"/>
        <end position="225"/>
    </location>
</feature>
<feature type="compositionally biased region" description="Basic and acidic residues" evidence="1">
    <location>
        <begin position="407"/>
        <end position="431"/>
    </location>
</feature>
<comment type="caution">
    <text evidence="2">The sequence shown here is derived from an EMBL/GenBank/DDBJ whole genome shotgun (WGS) entry which is preliminary data.</text>
</comment>
<feature type="region of interest" description="Disordered" evidence="1">
    <location>
        <begin position="407"/>
        <end position="671"/>
    </location>
</feature>
<feature type="compositionally biased region" description="Low complexity" evidence="1">
    <location>
        <begin position="884"/>
        <end position="895"/>
    </location>
</feature>
<dbReference type="OrthoDB" id="2538274at2759"/>
<dbReference type="AlphaFoldDB" id="A0A2S5B261"/>
<reference evidence="2 3" key="1">
    <citation type="journal article" date="2018" name="Front. Microbiol.">
        <title>Prospects for Fungal Bioremediation of Acidic Radioactive Waste Sites: Characterization and Genome Sequence of Rhodotorula taiwanensis MD1149.</title>
        <authorList>
            <person name="Tkavc R."/>
            <person name="Matrosova V.Y."/>
            <person name="Grichenko O.E."/>
            <person name="Gostincar C."/>
            <person name="Volpe R.P."/>
            <person name="Klimenkova P."/>
            <person name="Gaidamakova E.K."/>
            <person name="Zhou C.E."/>
            <person name="Stewart B.J."/>
            <person name="Lyman M.G."/>
            <person name="Malfatti S.A."/>
            <person name="Rubinfeld B."/>
            <person name="Courtot M."/>
            <person name="Singh J."/>
            <person name="Dalgard C.L."/>
            <person name="Hamilton T."/>
            <person name="Frey K.G."/>
            <person name="Gunde-Cimerman N."/>
            <person name="Dugan L."/>
            <person name="Daly M.J."/>
        </authorList>
    </citation>
    <scope>NUCLEOTIDE SEQUENCE [LARGE SCALE GENOMIC DNA]</scope>
    <source>
        <strain evidence="2 3">MD1149</strain>
    </source>
</reference>
<dbReference type="STRING" id="741276.A0A2S5B261"/>
<accession>A0A2S5B261</accession>
<proteinExistence type="predicted"/>
<feature type="compositionally biased region" description="Low complexity" evidence="1">
    <location>
        <begin position="927"/>
        <end position="936"/>
    </location>
</feature>
<feature type="compositionally biased region" description="Basic and acidic residues" evidence="1">
    <location>
        <begin position="869"/>
        <end position="881"/>
    </location>
</feature>
<feature type="compositionally biased region" description="Acidic residues" evidence="1">
    <location>
        <begin position="716"/>
        <end position="732"/>
    </location>
</feature>
<name>A0A2S5B261_9BASI</name>
<feature type="compositionally biased region" description="Basic and acidic residues" evidence="1">
    <location>
        <begin position="555"/>
        <end position="567"/>
    </location>
</feature>
<feature type="region of interest" description="Disordered" evidence="1">
    <location>
        <begin position="696"/>
        <end position="788"/>
    </location>
</feature>
<dbReference type="EMBL" id="PJQD01000096">
    <property type="protein sequence ID" value="POY70868.1"/>
    <property type="molecule type" value="Genomic_DNA"/>
</dbReference>
<feature type="compositionally biased region" description="Basic and acidic residues" evidence="1">
    <location>
        <begin position="753"/>
        <end position="763"/>
    </location>
</feature>
<feature type="region of interest" description="Disordered" evidence="1">
    <location>
        <begin position="1"/>
        <end position="24"/>
    </location>
</feature>
<dbReference type="Proteomes" id="UP000237144">
    <property type="component" value="Unassembled WGS sequence"/>
</dbReference>
<feature type="compositionally biased region" description="Basic and acidic residues" evidence="1">
    <location>
        <begin position="138"/>
        <end position="151"/>
    </location>
</feature>
<feature type="compositionally biased region" description="Basic and acidic residues" evidence="1">
    <location>
        <begin position="1199"/>
        <end position="1212"/>
    </location>
</feature>
<evidence type="ECO:0000313" key="3">
    <source>
        <dbReference type="Proteomes" id="UP000237144"/>
    </source>
</evidence>
<feature type="compositionally biased region" description="Low complexity" evidence="1">
    <location>
        <begin position="771"/>
        <end position="782"/>
    </location>
</feature>
<protein>
    <submittedName>
        <fullName evidence="2">Uncharacterized protein</fullName>
    </submittedName>
</protein>
<feature type="compositionally biased region" description="Low complexity" evidence="1">
    <location>
        <begin position="640"/>
        <end position="651"/>
    </location>
</feature>
<feature type="compositionally biased region" description="Polar residues" evidence="1">
    <location>
        <begin position="1107"/>
        <end position="1131"/>
    </location>
</feature>
<feature type="compositionally biased region" description="Polar residues" evidence="1">
    <location>
        <begin position="741"/>
        <end position="750"/>
    </location>
</feature>
<feature type="compositionally biased region" description="Acidic residues" evidence="1">
    <location>
        <begin position="944"/>
        <end position="962"/>
    </location>
</feature>
<feature type="compositionally biased region" description="Polar residues" evidence="1">
    <location>
        <begin position="445"/>
        <end position="466"/>
    </location>
</feature>
<feature type="compositionally biased region" description="Low complexity" evidence="1">
    <location>
        <begin position="475"/>
        <end position="484"/>
    </location>
</feature>
<feature type="region of interest" description="Disordered" evidence="1">
    <location>
        <begin position="305"/>
        <end position="340"/>
    </location>
</feature>
<feature type="compositionally biased region" description="Polar residues" evidence="1">
    <location>
        <begin position="214"/>
        <end position="225"/>
    </location>
</feature>